<evidence type="ECO:0000313" key="2">
    <source>
        <dbReference type="Proteomes" id="UP001159405"/>
    </source>
</evidence>
<dbReference type="PANTHER" id="PTHR34415:SF1">
    <property type="entry name" value="INTEGRASE CATALYTIC DOMAIN-CONTAINING PROTEIN"/>
    <property type="match status" value="1"/>
</dbReference>
<dbReference type="Proteomes" id="UP001159405">
    <property type="component" value="Unassembled WGS sequence"/>
</dbReference>
<comment type="caution">
    <text evidence="1">The sequence shown here is derived from an EMBL/GenBank/DDBJ whole genome shotgun (WGS) entry which is preliminary data.</text>
</comment>
<dbReference type="EMBL" id="CALNXK010000181">
    <property type="protein sequence ID" value="CAH3173444.1"/>
    <property type="molecule type" value="Genomic_DNA"/>
</dbReference>
<gene>
    <name evidence="1" type="ORF">PLOB_00014111</name>
</gene>
<name>A0ABN8R2N8_9CNID</name>
<evidence type="ECO:0000313" key="1">
    <source>
        <dbReference type="EMBL" id="CAH3173444.1"/>
    </source>
</evidence>
<accession>A0ABN8R2N8</accession>
<sequence>MDHTLNTSNLPETFAGNLQSAELTYFTSEREQIYSSDSDSDEDELVVEEPDTNIELDPEMQWRECDVNERQKVESFLAKGCGCSLNVSNNGYCSNNFSLENVLEHRQICLEMANSELDMVILVQFDACTKRDELSLSSQQTRQRRRTQTNFTFQGRKNGILPRVHGNKGRLAIRVCSLETLKPVVSFLDNYAEEHAVAFPGRVPGFKRTDVRLLPSSNTKASIHRVYEQAAPSAGVTAVLYPKFVEMWNKLRPQMRITKPMTDLCHTCQKNNTSIYRSANLPDDEKSEVKYHHFQFKQAMPGVLMYREFSDGTDEHFSLLHKEDTLPPSIPPAPLQPKGLDQQRKQYLYTEIRQFCKEGTEDLIAPKP</sequence>
<proteinExistence type="predicted"/>
<protein>
    <submittedName>
        <fullName evidence="1">Uncharacterized protein</fullName>
    </submittedName>
</protein>
<dbReference type="PANTHER" id="PTHR34415">
    <property type="entry name" value="INTEGRASE CATALYTIC DOMAIN-CONTAINING PROTEIN"/>
    <property type="match status" value="1"/>
</dbReference>
<organism evidence="1 2">
    <name type="scientific">Porites lobata</name>
    <dbReference type="NCBI Taxonomy" id="104759"/>
    <lineage>
        <taxon>Eukaryota</taxon>
        <taxon>Metazoa</taxon>
        <taxon>Cnidaria</taxon>
        <taxon>Anthozoa</taxon>
        <taxon>Hexacorallia</taxon>
        <taxon>Scleractinia</taxon>
        <taxon>Fungiina</taxon>
        <taxon>Poritidae</taxon>
        <taxon>Porites</taxon>
    </lineage>
</organism>
<reference evidence="1 2" key="1">
    <citation type="submission" date="2022-05" db="EMBL/GenBank/DDBJ databases">
        <authorList>
            <consortium name="Genoscope - CEA"/>
            <person name="William W."/>
        </authorList>
    </citation>
    <scope>NUCLEOTIDE SEQUENCE [LARGE SCALE GENOMIC DNA]</scope>
</reference>
<keyword evidence="2" id="KW-1185">Reference proteome</keyword>